<dbReference type="SUPFAM" id="SSF51735">
    <property type="entry name" value="NAD(P)-binding Rossmann-fold domains"/>
    <property type="match status" value="1"/>
</dbReference>
<evidence type="ECO:0000259" key="1">
    <source>
        <dbReference type="Pfam" id="PF03446"/>
    </source>
</evidence>
<dbReference type="OrthoDB" id="9135493at2"/>
<dbReference type="Gene3D" id="3.40.50.720">
    <property type="entry name" value="NAD(P)-binding Rossmann-like Domain"/>
    <property type="match status" value="1"/>
</dbReference>
<dbReference type="InterPro" id="IPR006115">
    <property type="entry name" value="6PGDH_NADP-bd"/>
</dbReference>
<name>A0A1W7CZ17_9ACTN</name>
<feature type="domain" description="6-phosphogluconate dehydrogenase NADP-binding" evidence="1">
    <location>
        <begin position="8"/>
        <end position="157"/>
    </location>
</feature>
<proteinExistence type="predicted"/>
<evidence type="ECO:0000313" key="4">
    <source>
        <dbReference type="Proteomes" id="UP000194218"/>
    </source>
</evidence>
<dbReference type="RefSeq" id="WP_086159946.1">
    <property type="nucleotide sequence ID" value="NZ_CP021121.1"/>
</dbReference>
<dbReference type="KEGG" id="smao:CAG99_15670"/>
<dbReference type="Pfam" id="PF21761">
    <property type="entry name" value="RedAm-like_C"/>
    <property type="match status" value="1"/>
</dbReference>
<dbReference type="AlphaFoldDB" id="A0A1W7CZ17"/>
<dbReference type="GO" id="GO:0050661">
    <property type="term" value="F:NADP binding"/>
    <property type="evidence" value="ECO:0007669"/>
    <property type="project" value="InterPro"/>
</dbReference>
<evidence type="ECO:0000259" key="2">
    <source>
        <dbReference type="Pfam" id="PF21761"/>
    </source>
</evidence>
<keyword evidence="4" id="KW-1185">Reference proteome</keyword>
<dbReference type="PANTHER" id="PTHR43580">
    <property type="entry name" value="OXIDOREDUCTASE GLYR1-RELATED"/>
    <property type="match status" value="1"/>
</dbReference>
<reference evidence="3 4" key="1">
    <citation type="submission" date="2017-05" db="EMBL/GenBank/DDBJ databases">
        <title>Complete genome sequence of Streptomyces sp. SCSIO 03032 revealed the diverse biosynthetic pathways for its bioactive secondary metabolites.</title>
        <authorList>
            <person name="Ma L."/>
            <person name="Zhu Y."/>
            <person name="Zhang W."/>
            <person name="Zhang G."/>
            <person name="Tian X."/>
            <person name="Zhang S."/>
            <person name="Zhang C."/>
        </authorList>
    </citation>
    <scope>NUCLEOTIDE SEQUENCE [LARGE SCALE GENOMIC DNA]</scope>
    <source>
        <strain evidence="3 4">SCSIO 03032</strain>
    </source>
</reference>
<protein>
    <submittedName>
        <fullName evidence="3">6-phosphogluconate dehydrogenase</fullName>
    </submittedName>
</protein>
<dbReference type="InterPro" id="IPR051265">
    <property type="entry name" value="HIBADH-related_NP60_sf"/>
</dbReference>
<dbReference type="InterPro" id="IPR013328">
    <property type="entry name" value="6PGD_dom2"/>
</dbReference>
<evidence type="ECO:0000313" key="3">
    <source>
        <dbReference type="EMBL" id="ARQ70091.1"/>
    </source>
</evidence>
<feature type="domain" description="NADPH-dependent reductive aminase-like C-terminal" evidence="2">
    <location>
        <begin position="163"/>
        <end position="275"/>
    </location>
</feature>
<dbReference type="InterPro" id="IPR048666">
    <property type="entry name" value="RedAm-like_C"/>
</dbReference>
<dbReference type="InterPro" id="IPR036291">
    <property type="entry name" value="NAD(P)-bd_dom_sf"/>
</dbReference>
<dbReference type="Pfam" id="PF03446">
    <property type="entry name" value="NAD_binding_2"/>
    <property type="match status" value="1"/>
</dbReference>
<dbReference type="Proteomes" id="UP000194218">
    <property type="component" value="Chromosome"/>
</dbReference>
<sequence length="275" mass="28404">MNTRYEHISILGLGAMGRALADALLGAGREVTVWNRSAGKAGELVARGAKEASSVGEAVAAGDLTVICLLDDASVRETLTPVLSDLTGTTLVNVTSGSVRQARALAGWLEGHGVRFLAGGIMAVPQSVGTPGAFILYSGPRDLFDRVAPVLGPMGRAHWVGEDAGFAALYDMAALSGMYGMGAGTDHAVTLVHAEGGDLETFKREVLRPWLEQMLPISVDGADASASVPDEYNPAMQAVGLENLLAASGEAGVPAELAGHLSASLWRMRRAVANG</sequence>
<dbReference type="Gene3D" id="1.10.1040.10">
    <property type="entry name" value="N-(1-d-carboxylethyl)-l-norvaline Dehydrogenase, domain 2"/>
    <property type="match status" value="1"/>
</dbReference>
<gene>
    <name evidence="3" type="ORF">CAG99_15670</name>
</gene>
<organism evidence="3 4">
    <name type="scientific">Streptomyces marincola</name>
    <dbReference type="NCBI Taxonomy" id="2878388"/>
    <lineage>
        <taxon>Bacteria</taxon>
        <taxon>Bacillati</taxon>
        <taxon>Actinomycetota</taxon>
        <taxon>Actinomycetes</taxon>
        <taxon>Kitasatosporales</taxon>
        <taxon>Streptomycetaceae</taxon>
        <taxon>Streptomyces</taxon>
    </lineage>
</organism>
<dbReference type="PANTHER" id="PTHR43580:SF2">
    <property type="entry name" value="CYTOKINE-LIKE NUCLEAR FACTOR N-PAC"/>
    <property type="match status" value="1"/>
</dbReference>
<accession>A0A1W7CZ17</accession>
<dbReference type="EMBL" id="CP021121">
    <property type="protein sequence ID" value="ARQ70091.1"/>
    <property type="molecule type" value="Genomic_DNA"/>
</dbReference>